<reference evidence="8 9" key="1">
    <citation type="submission" date="2018-05" db="EMBL/GenBank/DDBJ databases">
        <title>Leucothrix arctica sp. nov., isolated from Arctic seawater.</title>
        <authorList>
            <person name="Choi A."/>
            <person name="Baek K."/>
        </authorList>
    </citation>
    <scope>NUCLEOTIDE SEQUENCE [LARGE SCALE GENOMIC DNA]</scope>
    <source>
        <strain evidence="8 9">IMCC9719</strain>
    </source>
</reference>
<sequence length="105" mass="11608">MSQFTVYQNPNAASRKAYPYILDVQNSVIDELSTRIVIPLGRLNDFGSQQMKTLSPVVEHDGEKFVLLTSQITSIPLRLLKKPVGSLSVMRSEIVSAIDFAITGI</sequence>
<comment type="similarity">
    <text evidence="1">Belongs to the CcdB toxin family.</text>
</comment>
<dbReference type="Gene3D" id="2.30.30.110">
    <property type="match status" value="1"/>
</dbReference>
<evidence type="ECO:0000256" key="7">
    <source>
        <dbReference type="ARBA" id="ARBA00033135"/>
    </source>
</evidence>
<comment type="caution">
    <text evidence="8">The sequence shown here is derived from an EMBL/GenBank/DDBJ whole genome shotgun (WGS) entry which is preliminary data.</text>
</comment>
<name>A0A317CE82_9GAMM</name>
<dbReference type="Pfam" id="PF01845">
    <property type="entry name" value="CcdB"/>
    <property type="match status" value="1"/>
</dbReference>
<evidence type="ECO:0000256" key="1">
    <source>
        <dbReference type="ARBA" id="ARBA00005230"/>
    </source>
</evidence>
<keyword evidence="4" id="KW-0805">Transcription regulation</keyword>
<dbReference type="InterPro" id="IPR011067">
    <property type="entry name" value="Plasmid_toxin/cell-grow_inhib"/>
</dbReference>
<dbReference type="InterPro" id="IPR002712">
    <property type="entry name" value="CcdB"/>
</dbReference>
<keyword evidence="9" id="KW-1185">Reference proteome</keyword>
<keyword evidence="3" id="KW-0678">Repressor</keyword>
<evidence type="ECO:0000256" key="6">
    <source>
        <dbReference type="ARBA" id="ARBA00029628"/>
    </source>
</evidence>
<dbReference type="OrthoDB" id="9813510at2"/>
<evidence type="ECO:0000256" key="2">
    <source>
        <dbReference type="ARBA" id="ARBA00015075"/>
    </source>
</evidence>
<evidence type="ECO:0000256" key="4">
    <source>
        <dbReference type="ARBA" id="ARBA00023015"/>
    </source>
</evidence>
<dbReference type="RefSeq" id="WP_109824249.1">
    <property type="nucleotide sequence ID" value="NZ_QGKL01000039.1"/>
</dbReference>
<evidence type="ECO:0000256" key="3">
    <source>
        <dbReference type="ARBA" id="ARBA00022491"/>
    </source>
</evidence>
<dbReference type="SUPFAM" id="SSF50118">
    <property type="entry name" value="Cell growth inhibitor/plasmid maintenance toxic component"/>
    <property type="match status" value="1"/>
</dbReference>
<dbReference type="Proteomes" id="UP000245506">
    <property type="component" value="Unassembled WGS sequence"/>
</dbReference>
<organism evidence="8 9">
    <name type="scientific">Leucothrix arctica</name>
    <dbReference type="NCBI Taxonomy" id="1481894"/>
    <lineage>
        <taxon>Bacteria</taxon>
        <taxon>Pseudomonadati</taxon>
        <taxon>Pseudomonadota</taxon>
        <taxon>Gammaproteobacteria</taxon>
        <taxon>Thiotrichales</taxon>
        <taxon>Thiotrichaceae</taxon>
        <taxon>Leucothrix</taxon>
    </lineage>
</organism>
<accession>A0A317CE82</accession>
<gene>
    <name evidence="8" type="ORF">DKT75_15000</name>
</gene>
<keyword evidence="5" id="KW-0804">Transcription</keyword>
<dbReference type="EMBL" id="QGKL01000039">
    <property type="protein sequence ID" value="PWQ94600.1"/>
    <property type="molecule type" value="Genomic_DNA"/>
</dbReference>
<evidence type="ECO:0000256" key="5">
    <source>
        <dbReference type="ARBA" id="ARBA00023163"/>
    </source>
</evidence>
<evidence type="ECO:0000313" key="9">
    <source>
        <dbReference type="Proteomes" id="UP000245506"/>
    </source>
</evidence>
<dbReference type="GO" id="GO:0008657">
    <property type="term" value="F:DNA topoisomerase type II (double strand cut, ATP-hydrolyzing) inhibitor activity"/>
    <property type="evidence" value="ECO:0007669"/>
    <property type="project" value="InterPro"/>
</dbReference>
<proteinExistence type="inferred from homology"/>
<dbReference type="AlphaFoldDB" id="A0A317CE82"/>
<dbReference type="GO" id="GO:0006276">
    <property type="term" value="P:plasmid maintenance"/>
    <property type="evidence" value="ECO:0007669"/>
    <property type="project" value="InterPro"/>
</dbReference>
<protein>
    <recommendedName>
        <fullName evidence="2">Toxin CcdB</fullName>
    </recommendedName>
    <alternativeName>
        <fullName evidence="7">Cytotoxic protein CcdB</fullName>
    </alternativeName>
    <alternativeName>
        <fullName evidence="6">Protein LetD</fullName>
    </alternativeName>
</protein>
<evidence type="ECO:0000313" key="8">
    <source>
        <dbReference type="EMBL" id="PWQ94600.1"/>
    </source>
</evidence>